<sequence>MGAAMMEFVSIRMEEEQAGGSTMVTDSHEARERVWGLGLESVELLDWDFCRVRRGARITFDLQPTKGRSFLLVVGKATESRDGKNNPAS</sequence>
<evidence type="ECO:0000313" key="2">
    <source>
        <dbReference type="Proteomes" id="UP001345013"/>
    </source>
</evidence>
<name>A0ABR0K8B3_9EURO</name>
<organism evidence="1 2">
    <name type="scientific">Lithohypha guttulata</name>
    <dbReference type="NCBI Taxonomy" id="1690604"/>
    <lineage>
        <taxon>Eukaryota</taxon>
        <taxon>Fungi</taxon>
        <taxon>Dikarya</taxon>
        <taxon>Ascomycota</taxon>
        <taxon>Pezizomycotina</taxon>
        <taxon>Eurotiomycetes</taxon>
        <taxon>Chaetothyriomycetidae</taxon>
        <taxon>Chaetothyriales</taxon>
        <taxon>Trichomeriaceae</taxon>
        <taxon>Lithohypha</taxon>
    </lineage>
</organism>
<gene>
    <name evidence="1" type="ORF">LTR24_005827</name>
</gene>
<keyword evidence="2" id="KW-1185">Reference proteome</keyword>
<comment type="caution">
    <text evidence="1">The sequence shown here is derived from an EMBL/GenBank/DDBJ whole genome shotgun (WGS) entry which is preliminary data.</text>
</comment>
<dbReference type="EMBL" id="JAVRRG010000069">
    <property type="protein sequence ID" value="KAK5091828.1"/>
    <property type="molecule type" value="Genomic_DNA"/>
</dbReference>
<accession>A0ABR0K8B3</accession>
<reference evidence="1 2" key="1">
    <citation type="submission" date="2023-08" db="EMBL/GenBank/DDBJ databases">
        <title>Black Yeasts Isolated from many extreme environments.</title>
        <authorList>
            <person name="Coleine C."/>
            <person name="Stajich J.E."/>
            <person name="Selbmann L."/>
        </authorList>
    </citation>
    <scope>NUCLEOTIDE SEQUENCE [LARGE SCALE GENOMIC DNA]</scope>
    <source>
        <strain evidence="1 2">CCFEE 5885</strain>
    </source>
</reference>
<dbReference type="Proteomes" id="UP001345013">
    <property type="component" value="Unassembled WGS sequence"/>
</dbReference>
<proteinExistence type="predicted"/>
<evidence type="ECO:0000313" key="1">
    <source>
        <dbReference type="EMBL" id="KAK5091828.1"/>
    </source>
</evidence>
<protein>
    <submittedName>
        <fullName evidence="1">Uncharacterized protein</fullName>
    </submittedName>
</protein>